<gene>
    <name evidence="1" type="ORF">BDR25DRAFT_214372</name>
</gene>
<accession>A0ACB6R6N0</accession>
<organism evidence="1 2">
    <name type="scientific">Lindgomyces ingoldianus</name>
    <dbReference type="NCBI Taxonomy" id="673940"/>
    <lineage>
        <taxon>Eukaryota</taxon>
        <taxon>Fungi</taxon>
        <taxon>Dikarya</taxon>
        <taxon>Ascomycota</taxon>
        <taxon>Pezizomycotina</taxon>
        <taxon>Dothideomycetes</taxon>
        <taxon>Pleosporomycetidae</taxon>
        <taxon>Pleosporales</taxon>
        <taxon>Lindgomycetaceae</taxon>
        <taxon>Lindgomyces</taxon>
    </lineage>
</organism>
<evidence type="ECO:0000313" key="1">
    <source>
        <dbReference type="EMBL" id="KAF2474914.1"/>
    </source>
</evidence>
<proteinExistence type="predicted"/>
<reference evidence="1" key="1">
    <citation type="journal article" date="2020" name="Stud. Mycol.">
        <title>101 Dothideomycetes genomes: a test case for predicting lifestyles and emergence of pathogens.</title>
        <authorList>
            <person name="Haridas S."/>
            <person name="Albert R."/>
            <person name="Binder M."/>
            <person name="Bloem J."/>
            <person name="Labutti K."/>
            <person name="Salamov A."/>
            <person name="Andreopoulos B."/>
            <person name="Baker S."/>
            <person name="Barry K."/>
            <person name="Bills G."/>
            <person name="Bluhm B."/>
            <person name="Cannon C."/>
            <person name="Castanera R."/>
            <person name="Culley D."/>
            <person name="Daum C."/>
            <person name="Ezra D."/>
            <person name="Gonzalez J."/>
            <person name="Henrissat B."/>
            <person name="Kuo A."/>
            <person name="Liang C."/>
            <person name="Lipzen A."/>
            <person name="Lutzoni F."/>
            <person name="Magnuson J."/>
            <person name="Mondo S."/>
            <person name="Nolan M."/>
            <person name="Ohm R."/>
            <person name="Pangilinan J."/>
            <person name="Park H.-J."/>
            <person name="Ramirez L."/>
            <person name="Alfaro M."/>
            <person name="Sun H."/>
            <person name="Tritt A."/>
            <person name="Yoshinaga Y."/>
            <person name="Zwiers L.-H."/>
            <person name="Turgeon B."/>
            <person name="Goodwin S."/>
            <person name="Spatafora J."/>
            <person name="Crous P."/>
            <person name="Grigoriev I."/>
        </authorList>
    </citation>
    <scope>NUCLEOTIDE SEQUENCE</scope>
    <source>
        <strain evidence="1">ATCC 200398</strain>
    </source>
</reference>
<evidence type="ECO:0000313" key="2">
    <source>
        <dbReference type="Proteomes" id="UP000799755"/>
    </source>
</evidence>
<dbReference type="EMBL" id="MU003497">
    <property type="protein sequence ID" value="KAF2474914.1"/>
    <property type="molecule type" value="Genomic_DNA"/>
</dbReference>
<comment type="caution">
    <text evidence="1">The sequence shown here is derived from an EMBL/GenBank/DDBJ whole genome shotgun (WGS) entry which is preliminary data.</text>
</comment>
<sequence>MRTLFLLCAVLPTRLSLAETSETEARNRIWYPAVQSPIQMILSGSLDIDPWHPSIVPNIGIYDIDLFDNSNDTIRLLHRLGKKVVCYFSAGTAEDWRPDFGNFTESDMGANLPLWPGERYLNIRSKNVWKIMARRLLLAKQKGCDAVDPDNIDVYSNLNGGGVKPPITERDAIRYLRQLSSFSHRLGMSIGLKNSLEILPFVTNNVEFAVNEECVLNSTCGKYSKFTSPSRGSIGKAVFHVEYERPRPSSTSWNITAFAFPDVPGSDKLKLSTFIKTLDLNGWIMWCDGRVEITKTKAVEVPEVPPAGNGTEPVDSETELEKQLDADLQGVVFPTPTGAIKDRRPGPRYLRGVHKAL</sequence>
<dbReference type="Proteomes" id="UP000799755">
    <property type="component" value="Unassembled WGS sequence"/>
</dbReference>
<protein>
    <submittedName>
        <fullName evidence="1">Uncharacterized protein</fullName>
    </submittedName>
</protein>
<keyword evidence="2" id="KW-1185">Reference proteome</keyword>
<name>A0ACB6R6N0_9PLEO</name>